<protein>
    <submittedName>
        <fullName evidence="1">Uncharacterized protein</fullName>
    </submittedName>
</protein>
<dbReference type="Proteomes" id="UP000008177">
    <property type="component" value="Unplaced contigs"/>
</dbReference>
<reference evidence="2" key="1">
    <citation type="journal article" date="2011" name="PLoS Genet.">
        <title>Genomic analysis of the necrotrophic fungal pathogens Sclerotinia sclerotiorum and Botrytis cinerea.</title>
        <authorList>
            <person name="Amselem J."/>
            <person name="Cuomo C.A."/>
            <person name="van Kan J.A."/>
            <person name="Viaud M."/>
            <person name="Benito E.P."/>
            <person name="Couloux A."/>
            <person name="Coutinho P.M."/>
            <person name="de Vries R.P."/>
            <person name="Dyer P.S."/>
            <person name="Fillinger S."/>
            <person name="Fournier E."/>
            <person name="Gout L."/>
            <person name="Hahn M."/>
            <person name="Kohn L."/>
            <person name="Lapalu N."/>
            <person name="Plummer K.M."/>
            <person name="Pradier J.M."/>
            <person name="Quevillon E."/>
            <person name="Sharon A."/>
            <person name="Simon A."/>
            <person name="ten Have A."/>
            <person name="Tudzynski B."/>
            <person name="Tudzynski P."/>
            <person name="Wincker P."/>
            <person name="Andrew M."/>
            <person name="Anthouard V."/>
            <person name="Beever R.E."/>
            <person name="Beffa R."/>
            <person name="Benoit I."/>
            <person name="Bouzid O."/>
            <person name="Brault B."/>
            <person name="Chen Z."/>
            <person name="Choquer M."/>
            <person name="Collemare J."/>
            <person name="Cotton P."/>
            <person name="Danchin E.G."/>
            <person name="Da Silva C."/>
            <person name="Gautier A."/>
            <person name="Giraud C."/>
            <person name="Giraud T."/>
            <person name="Gonzalez C."/>
            <person name="Grossetete S."/>
            <person name="Guldener U."/>
            <person name="Henrissat B."/>
            <person name="Howlett B.J."/>
            <person name="Kodira C."/>
            <person name="Kretschmer M."/>
            <person name="Lappartient A."/>
            <person name="Leroch M."/>
            <person name="Levis C."/>
            <person name="Mauceli E."/>
            <person name="Neuveglise C."/>
            <person name="Oeser B."/>
            <person name="Pearson M."/>
            <person name="Poulain J."/>
            <person name="Poussereau N."/>
            <person name="Quesneville H."/>
            <person name="Rascle C."/>
            <person name="Schumacher J."/>
            <person name="Segurens B."/>
            <person name="Sexton A."/>
            <person name="Silva E."/>
            <person name="Sirven C."/>
            <person name="Soanes D.M."/>
            <person name="Talbot N.J."/>
            <person name="Templeton M."/>
            <person name="Yandava C."/>
            <person name="Yarden O."/>
            <person name="Zeng Q."/>
            <person name="Rollins J.A."/>
            <person name="Lebrun M.H."/>
            <person name="Dickman M."/>
        </authorList>
    </citation>
    <scope>NUCLEOTIDE SEQUENCE [LARGE SCALE GENOMIC DNA]</scope>
    <source>
        <strain evidence="2">T4</strain>
    </source>
</reference>
<name>G2YGF0_BOTF4</name>
<proteinExistence type="predicted"/>
<dbReference type="InParanoid" id="G2YGF0"/>
<sequence>MILIGRNWLNTTPTNLPNLLLQIFQPLDASAHNFIRSLAKNDLKFNIAQMGMQQK</sequence>
<organism evidence="1 2">
    <name type="scientific">Botryotinia fuckeliana (strain T4)</name>
    <name type="common">Noble rot fungus</name>
    <name type="synonym">Botrytis cinerea</name>
    <dbReference type="NCBI Taxonomy" id="999810"/>
    <lineage>
        <taxon>Eukaryota</taxon>
        <taxon>Fungi</taxon>
        <taxon>Dikarya</taxon>
        <taxon>Ascomycota</taxon>
        <taxon>Pezizomycotina</taxon>
        <taxon>Leotiomycetes</taxon>
        <taxon>Helotiales</taxon>
        <taxon>Sclerotiniaceae</taxon>
        <taxon>Botrytis</taxon>
    </lineage>
</organism>
<dbReference type="HOGENOM" id="CLU_3032108_0_0_1"/>
<evidence type="ECO:0000313" key="1">
    <source>
        <dbReference type="EMBL" id="CCD50848.1"/>
    </source>
</evidence>
<evidence type="ECO:0000313" key="2">
    <source>
        <dbReference type="Proteomes" id="UP000008177"/>
    </source>
</evidence>
<dbReference type="AlphaFoldDB" id="G2YGF0"/>
<dbReference type="EMBL" id="FQ790330">
    <property type="protein sequence ID" value="CCD50848.1"/>
    <property type="molecule type" value="Genomic_DNA"/>
</dbReference>
<accession>G2YGF0</accession>
<gene>
    <name evidence="1" type="ORF">BofuT4_uP086270.1</name>
</gene>